<evidence type="ECO:0000313" key="4">
    <source>
        <dbReference type="Proteomes" id="UP000186890"/>
    </source>
</evidence>
<reference evidence="4" key="1">
    <citation type="submission" date="2016-12" db="EMBL/GenBank/DDBJ databases">
        <authorList>
            <person name="Gulvik C.A."/>
        </authorList>
    </citation>
    <scope>NUCLEOTIDE SEQUENCE [LARGE SCALE GENOMIC DNA]</scope>
    <source>
        <strain evidence="4">NED12-00049-6B</strain>
    </source>
</reference>
<feature type="domain" description="RNA-binding S4" evidence="2">
    <location>
        <begin position="187"/>
        <end position="251"/>
    </location>
</feature>
<dbReference type="PANTHER" id="PTHR13633">
    <property type="entry name" value="MITOCHONDRIAL TRANSCRIPTION RESCUE FACTOR 1"/>
    <property type="match status" value="1"/>
</dbReference>
<organism evidence="3 4">
    <name type="scientific">Streptococcus cuniculi</name>
    <dbReference type="NCBI Taxonomy" id="1432788"/>
    <lineage>
        <taxon>Bacteria</taxon>
        <taxon>Bacillati</taxon>
        <taxon>Bacillota</taxon>
        <taxon>Bacilli</taxon>
        <taxon>Lactobacillales</taxon>
        <taxon>Streptococcaceae</taxon>
        <taxon>Streptococcus</taxon>
    </lineage>
</organism>
<dbReference type="AlphaFoldDB" id="A0A1Q8EAY7"/>
<dbReference type="InterPro" id="IPR002942">
    <property type="entry name" value="S4_RNA-bd"/>
</dbReference>
<dbReference type="GO" id="GO:0003723">
    <property type="term" value="F:RNA binding"/>
    <property type="evidence" value="ECO:0007669"/>
    <property type="project" value="UniProtKB-KW"/>
</dbReference>
<protein>
    <submittedName>
        <fullName evidence="3">RNA-binding protein</fullName>
    </submittedName>
</protein>
<dbReference type="InterPro" id="IPR040591">
    <property type="entry name" value="RqcP2_RBD"/>
</dbReference>
<comment type="caution">
    <text evidence="3">The sequence shown here is derived from an EMBL/GenBank/DDBJ whole genome shotgun (WGS) entry which is preliminary data.</text>
</comment>
<dbReference type="SUPFAM" id="SSF55174">
    <property type="entry name" value="Alpha-L RNA-binding motif"/>
    <property type="match status" value="1"/>
</dbReference>
<dbReference type="PROSITE" id="PS50889">
    <property type="entry name" value="S4"/>
    <property type="match status" value="1"/>
</dbReference>
<name>A0A1Q8EAY7_9STRE</name>
<dbReference type="InterPro" id="IPR036986">
    <property type="entry name" value="S4_RNA-bd_sf"/>
</dbReference>
<proteinExistence type="predicted"/>
<evidence type="ECO:0000256" key="1">
    <source>
        <dbReference type="PROSITE-ProRule" id="PRU00182"/>
    </source>
</evidence>
<dbReference type="OrthoDB" id="9812787at2"/>
<dbReference type="RefSeq" id="WP_075103994.1">
    <property type="nucleotide sequence ID" value="NZ_MSJM01000001.1"/>
</dbReference>
<dbReference type="Gene3D" id="3.10.290.10">
    <property type="entry name" value="RNA-binding S4 domain"/>
    <property type="match status" value="1"/>
</dbReference>
<dbReference type="EMBL" id="MSJM01000001">
    <property type="protein sequence ID" value="OLF48951.1"/>
    <property type="molecule type" value="Genomic_DNA"/>
</dbReference>
<dbReference type="Gene3D" id="3.30.1370.160">
    <property type="match status" value="1"/>
</dbReference>
<dbReference type="PANTHER" id="PTHR13633:SF3">
    <property type="entry name" value="MITOCHONDRIAL TRANSCRIPTION RESCUE FACTOR 1"/>
    <property type="match status" value="1"/>
</dbReference>
<dbReference type="SMART" id="SM00363">
    <property type="entry name" value="S4"/>
    <property type="match status" value="1"/>
</dbReference>
<evidence type="ECO:0000259" key="2">
    <source>
        <dbReference type="SMART" id="SM00363"/>
    </source>
</evidence>
<dbReference type="Pfam" id="PF17774">
    <property type="entry name" value="YlmH_RBD"/>
    <property type="match status" value="1"/>
</dbReference>
<evidence type="ECO:0000313" key="3">
    <source>
        <dbReference type="EMBL" id="OLF48951.1"/>
    </source>
</evidence>
<dbReference type="Pfam" id="PF21278">
    <property type="entry name" value="YlmH_1st"/>
    <property type="match status" value="1"/>
</dbReference>
<keyword evidence="1" id="KW-0694">RNA-binding</keyword>
<keyword evidence="4" id="KW-1185">Reference proteome</keyword>
<dbReference type="InterPro" id="IPR048443">
    <property type="entry name" value="RqcP2_N"/>
</dbReference>
<sequence>MDQAYQQLVQHFPKEEKAFIEKVIDLCQQVEMTYSYRLTSFLNPKQDEMAQSIAAHFQLSYWSSHSLVATEFSRGIIAPDYYQLEEADFDIAVVEVIYPRKYHHLSHSQILGTLVNRLGVQRQYIGDILIEEEHTYVLLDKRFVPLLMNEVQKIGRTPVTWKECDIQAITVHTSSGYTSEQILVSSLRLDKVVSAVFRMGRSKASQLIEAKQIKVDYSPVTQVGKSLKAGQLVSVRGFGRVRVKEIVGYTKHSKIKLEIEVIRK</sequence>
<dbReference type="Gene3D" id="3.30.70.330">
    <property type="match status" value="1"/>
</dbReference>
<dbReference type="Proteomes" id="UP000186890">
    <property type="component" value="Unassembled WGS sequence"/>
</dbReference>
<gene>
    <name evidence="3" type="ORF">BU202_01315</name>
</gene>
<accession>A0A1Q8EAY7</accession>
<dbReference type="InterPro" id="IPR012677">
    <property type="entry name" value="Nucleotide-bd_a/b_plait_sf"/>
</dbReference>
<dbReference type="Pfam" id="PF01479">
    <property type="entry name" value="S4"/>
    <property type="match status" value="1"/>
</dbReference>
<dbReference type="CDD" id="cd00165">
    <property type="entry name" value="S4"/>
    <property type="match status" value="1"/>
</dbReference>